<accession>A0ABY5JZQ6</accession>
<sequence>MLIRRVDEDDWQTVRDVRLRALRESPDVFGSSLTREERFAESHWRMRLRTSVTWVALDDAQVPRGLVSLIQEPGSPEDDRHVVSLWVAPEVRRTGTGWELLDSVVRGAATQGAATVSLWVVEDNASAVDLYVRAGFTRTGERQALPRDPDRTEERYVRHTDQRGLAAG</sequence>
<evidence type="ECO:0000313" key="6">
    <source>
        <dbReference type="Proteomes" id="UP001317322"/>
    </source>
</evidence>
<dbReference type="RefSeq" id="WP_227563011.1">
    <property type="nucleotide sequence ID" value="NZ_CP101989.1"/>
</dbReference>
<dbReference type="Gene3D" id="3.40.630.30">
    <property type="match status" value="1"/>
</dbReference>
<organism evidence="5 6">
    <name type="scientific">Cellulomonas wangsupingiae</name>
    <dbReference type="NCBI Taxonomy" id="2968085"/>
    <lineage>
        <taxon>Bacteria</taxon>
        <taxon>Bacillati</taxon>
        <taxon>Actinomycetota</taxon>
        <taxon>Actinomycetes</taxon>
        <taxon>Micrococcales</taxon>
        <taxon>Cellulomonadaceae</taxon>
        <taxon>Cellulomonas</taxon>
    </lineage>
</organism>
<dbReference type="PROSITE" id="PS51186">
    <property type="entry name" value="GNAT"/>
    <property type="match status" value="1"/>
</dbReference>
<protein>
    <submittedName>
        <fullName evidence="5">GNAT family N-acetyltransferase</fullName>
    </submittedName>
</protein>
<dbReference type="Pfam" id="PF00583">
    <property type="entry name" value="Acetyltransf_1"/>
    <property type="match status" value="1"/>
</dbReference>
<dbReference type="CDD" id="cd04301">
    <property type="entry name" value="NAT_SF"/>
    <property type="match status" value="1"/>
</dbReference>
<evidence type="ECO:0000259" key="4">
    <source>
        <dbReference type="PROSITE" id="PS51186"/>
    </source>
</evidence>
<dbReference type="PANTHER" id="PTHR43877">
    <property type="entry name" value="AMINOALKYLPHOSPHONATE N-ACETYLTRANSFERASE-RELATED-RELATED"/>
    <property type="match status" value="1"/>
</dbReference>
<name>A0ABY5JZQ6_9CELL</name>
<evidence type="ECO:0000256" key="3">
    <source>
        <dbReference type="SAM" id="MobiDB-lite"/>
    </source>
</evidence>
<dbReference type="InterPro" id="IPR000182">
    <property type="entry name" value="GNAT_dom"/>
</dbReference>
<keyword evidence="2" id="KW-0012">Acyltransferase</keyword>
<keyword evidence="6" id="KW-1185">Reference proteome</keyword>
<feature type="compositionally biased region" description="Basic and acidic residues" evidence="3">
    <location>
        <begin position="143"/>
        <end position="162"/>
    </location>
</feature>
<feature type="region of interest" description="Disordered" evidence="3">
    <location>
        <begin position="143"/>
        <end position="168"/>
    </location>
</feature>
<reference evidence="5 6" key="1">
    <citation type="submission" date="2022-07" db="EMBL/GenBank/DDBJ databases">
        <title>Novel species in genus cellulomonas.</title>
        <authorList>
            <person name="Ye L."/>
        </authorList>
    </citation>
    <scope>NUCLEOTIDE SEQUENCE [LARGE SCALE GENOMIC DNA]</scope>
    <source>
        <strain evidence="6">zg-Y908</strain>
    </source>
</reference>
<proteinExistence type="predicted"/>
<evidence type="ECO:0000313" key="5">
    <source>
        <dbReference type="EMBL" id="UUI63464.1"/>
    </source>
</evidence>
<dbReference type="PANTHER" id="PTHR43877:SF1">
    <property type="entry name" value="ACETYLTRANSFERASE"/>
    <property type="match status" value="1"/>
</dbReference>
<dbReference type="SUPFAM" id="SSF55729">
    <property type="entry name" value="Acyl-CoA N-acyltransferases (Nat)"/>
    <property type="match status" value="1"/>
</dbReference>
<evidence type="ECO:0000256" key="2">
    <source>
        <dbReference type="ARBA" id="ARBA00023315"/>
    </source>
</evidence>
<gene>
    <name evidence="5" type="ORF">NP075_09805</name>
</gene>
<dbReference type="InterPro" id="IPR050832">
    <property type="entry name" value="Bact_Acetyltransf"/>
</dbReference>
<dbReference type="Proteomes" id="UP001317322">
    <property type="component" value="Chromosome"/>
</dbReference>
<evidence type="ECO:0000256" key="1">
    <source>
        <dbReference type="ARBA" id="ARBA00022679"/>
    </source>
</evidence>
<feature type="domain" description="N-acetyltransferase" evidence="4">
    <location>
        <begin position="1"/>
        <end position="158"/>
    </location>
</feature>
<keyword evidence="1" id="KW-0808">Transferase</keyword>
<dbReference type="InterPro" id="IPR016181">
    <property type="entry name" value="Acyl_CoA_acyltransferase"/>
</dbReference>
<dbReference type="EMBL" id="CP101989">
    <property type="protein sequence ID" value="UUI63464.1"/>
    <property type="molecule type" value="Genomic_DNA"/>
</dbReference>